<dbReference type="InterPro" id="IPR036412">
    <property type="entry name" value="HAD-like_sf"/>
</dbReference>
<evidence type="ECO:0000256" key="6">
    <source>
        <dbReference type="ARBA" id="ARBA00022967"/>
    </source>
</evidence>
<dbReference type="GO" id="GO:0006874">
    <property type="term" value="P:intracellular calcium ion homeostasis"/>
    <property type="evidence" value="ECO:0007669"/>
    <property type="project" value="TreeGrafter"/>
</dbReference>
<dbReference type="GO" id="GO:0005789">
    <property type="term" value="C:endoplasmic reticulum membrane"/>
    <property type="evidence" value="ECO:0007669"/>
    <property type="project" value="TreeGrafter"/>
</dbReference>
<keyword evidence="6" id="KW-1278">Translocase</keyword>
<dbReference type="OrthoDB" id="1935292at2759"/>
<comment type="caution">
    <text evidence="7">The sequence shown here is derived from an EMBL/GenBank/DDBJ whole genome shotgun (WGS) entry which is preliminary data.</text>
</comment>
<reference evidence="7 8" key="1">
    <citation type="journal article" date="2018" name="PLoS ONE">
        <title>The draft genome of Kipferlia bialata reveals reductive genome evolution in fornicate parasites.</title>
        <authorList>
            <person name="Tanifuji G."/>
            <person name="Takabayashi S."/>
            <person name="Kume K."/>
            <person name="Takagi M."/>
            <person name="Nakayama T."/>
            <person name="Kamikawa R."/>
            <person name="Inagaki Y."/>
            <person name="Hashimoto T."/>
        </authorList>
    </citation>
    <scope>NUCLEOTIDE SEQUENCE [LARGE SCALE GENOMIC DNA]</scope>
    <source>
        <strain evidence="7">NY0173</strain>
    </source>
</reference>
<dbReference type="AlphaFoldDB" id="A0A9K3GGY5"/>
<evidence type="ECO:0000256" key="4">
    <source>
        <dbReference type="ARBA" id="ARBA00022840"/>
    </source>
</evidence>
<dbReference type="PANTHER" id="PTHR45630">
    <property type="entry name" value="CATION-TRANSPORTING ATPASE-RELATED"/>
    <property type="match status" value="1"/>
</dbReference>
<evidence type="ECO:0000256" key="2">
    <source>
        <dbReference type="ARBA" id="ARBA00022723"/>
    </source>
</evidence>
<name>A0A9K3GGY5_9EUKA</name>
<dbReference type="Gene3D" id="3.40.50.1000">
    <property type="entry name" value="HAD superfamily/HAD-like"/>
    <property type="match status" value="1"/>
</dbReference>
<dbReference type="GO" id="GO:0015662">
    <property type="term" value="F:P-type ion transporter activity"/>
    <property type="evidence" value="ECO:0007669"/>
    <property type="project" value="TreeGrafter"/>
</dbReference>
<dbReference type="InterPro" id="IPR006544">
    <property type="entry name" value="P-type_TPase_V"/>
</dbReference>
<evidence type="ECO:0000313" key="7">
    <source>
        <dbReference type="EMBL" id="GIQ82050.1"/>
    </source>
</evidence>
<evidence type="ECO:0000313" key="8">
    <source>
        <dbReference type="Proteomes" id="UP000265618"/>
    </source>
</evidence>
<evidence type="ECO:0000256" key="5">
    <source>
        <dbReference type="ARBA" id="ARBA00022842"/>
    </source>
</evidence>
<keyword evidence="5" id="KW-0460">Magnesium</keyword>
<dbReference type="GO" id="GO:0005524">
    <property type="term" value="F:ATP binding"/>
    <property type="evidence" value="ECO:0007669"/>
    <property type="project" value="UniProtKB-KW"/>
</dbReference>
<dbReference type="SUPFAM" id="SSF81660">
    <property type="entry name" value="Metal cation-transporting ATPase, ATP-binding domain N"/>
    <property type="match status" value="1"/>
</dbReference>
<proteinExistence type="predicted"/>
<protein>
    <submittedName>
        <fullName evidence="7">P-type ATPase, subfamily V</fullName>
    </submittedName>
</protein>
<dbReference type="EMBL" id="BDIP01000575">
    <property type="protein sequence ID" value="GIQ82050.1"/>
    <property type="molecule type" value="Genomic_DNA"/>
</dbReference>
<dbReference type="GO" id="GO:0019829">
    <property type="term" value="F:ATPase-coupled monoatomic cation transmembrane transporter activity"/>
    <property type="evidence" value="ECO:0007669"/>
    <property type="project" value="TreeGrafter"/>
</dbReference>
<keyword evidence="2" id="KW-0479">Metal-binding</keyword>
<keyword evidence="4" id="KW-0067">ATP-binding</keyword>
<keyword evidence="3" id="KW-0547">Nucleotide-binding</keyword>
<dbReference type="GO" id="GO:0046872">
    <property type="term" value="F:metal ion binding"/>
    <property type="evidence" value="ECO:0007669"/>
    <property type="project" value="UniProtKB-KW"/>
</dbReference>
<keyword evidence="8" id="KW-1185">Reference proteome</keyword>
<gene>
    <name evidence="7" type="ORF">KIPB_003124</name>
</gene>
<evidence type="ECO:0000256" key="3">
    <source>
        <dbReference type="ARBA" id="ARBA00022741"/>
    </source>
</evidence>
<sequence length="304" mass="32032">MCTETPEWVEAELSKATRQGYRVIALAYRRLGGQTDLSSGSAVIRTKKRSEVEKDLVFAGLMLSDSPLKTDTRKTILSLKSSGHRCIMITGDNLHTAAAVARKSAIVAKGRAVMRLASVTPGAPADPADKKSKPTPPCAVFEPLYAEQPGVSSVPPATLPITPGQALPDIREMALCASGNKLDELLEIPALATLVTPLLKVIARCSPDNKAAVVAVLADAGMAPLMCGDGTNDVGALRKAAVGLALMETPDYKIKLQRDAEIAEAKRQGKKIHPLQALGVPMPSVMGQGGRPATQTQLMAVARQ</sequence>
<comment type="subcellular location">
    <subcellularLocation>
        <location evidence="1">Membrane</location>
        <topology evidence="1">Multi-pass membrane protein</topology>
    </subcellularLocation>
</comment>
<dbReference type="Proteomes" id="UP000265618">
    <property type="component" value="Unassembled WGS sequence"/>
</dbReference>
<dbReference type="PANTHER" id="PTHR45630:SF7">
    <property type="entry name" value="ENDOPLASMIC RETICULUM TRANSMEMBRANE HELIX TRANSLOCASE"/>
    <property type="match status" value="1"/>
</dbReference>
<organism evidence="7 8">
    <name type="scientific">Kipferlia bialata</name>
    <dbReference type="NCBI Taxonomy" id="797122"/>
    <lineage>
        <taxon>Eukaryota</taxon>
        <taxon>Metamonada</taxon>
        <taxon>Carpediemonas-like organisms</taxon>
        <taxon>Kipferlia</taxon>
    </lineage>
</organism>
<evidence type="ECO:0000256" key="1">
    <source>
        <dbReference type="ARBA" id="ARBA00004141"/>
    </source>
</evidence>
<feature type="non-terminal residue" evidence="7">
    <location>
        <position position="1"/>
    </location>
</feature>
<dbReference type="InterPro" id="IPR023299">
    <property type="entry name" value="ATPase_P-typ_cyto_dom_N"/>
</dbReference>
<dbReference type="Gene3D" id="3.40.1110.10">
    <property type="entry name" value="Calcium-transporting ATPase, cytoplasmic domain N"/>
    <property type="match status" value="1"/>
</dbReference>
<dbReference type="SUPFAM" id="SSF56784">
    <property type="entry name" value="HAD-like"/>
    <property type="match status" value="1"/>
</dbReference>
<dbReference type="InterPro" id="IPR023214">
    <property type="entry name" value="HAD_sf"/>
</dbReference>
<accession>A0A9K3GGY5</accession>